<comment type="caution">
    <text evidence="8">The sequence shown here is derived from an EMBL/GenBank/DDBJ whole genome shotgun (WGS) entry which is preliminary data.</text>
</comment>
<gene>
    <name evidence="8" type="ORF">JCM19240_613</name>
</gene>
<organism evidence="8 9">
    <name type="scientific">Vibrio maritimus</name>
    <dbReference type="NCBI Taxonomy" id="990268"/>
    <lineage>
        <taxon>Bacteria</taxon>
        <taxon>Pseudomonadati</taxon>
        <taxon>Pseudomonadota</taxon>
        <taxon>Gammaproteobacteria</taxon>
        <taxon>Vibrionales</taxon>
        <taxon>Vibrionaceae</taxon>
        <taxon>Vibrio</taxon>
    </lineage>
</organism>
<keyword evidence="9" id="KW-1185">Reference proteome</keyword>
<dbReference type="Pfam" id="PF00474">
    <property type="entry name" value="SSF"/>
    <property type="match status" value="1"/>
</dbReference>
<comment type="similarity">
    <text evidence="2 6">Belongs to the sodium:solute symporter (SSF) (TC 2.A.21) family.</text>
</comment>
<dbReference type="Proteomes" id="UP000029224">
    <property type="component" value="Unassembled WGS sequence"/>
</dbReference>
<evidence type="ECO:0000313" key="8">
    <source>
        <dbReference type="EMBL" id="GAL35766.1"/>
    </source>
</evidence>
<dbReference type="GO" id="GO:0016020">
    <property type="term" value="C:membrane"/>
    <property type="evidence" value="ECO:0007669"/>
    <property type="project" value="UniProtKB-SubCell"/>
</dbReference>
<accession>A0A090T733</accession>
<proteinExistence type="inferred from homology"/>
<dbReference type="InterPro" id="IPR001734">
    <property type="entry name" value="Na/solute_symporter"/>
</dbReference>
<feature type="transmembrane region" description="Helical" evidence="7">
    <location>
        <begin position="6"/>
        <end position="27"/>
    </location>
</feature>
<feature type="transmembrane region" description="Helical" evidence="7">
    <location>
        <begin position="39"/>
        <end position="59"/>
    </location>
</feature>
<protein>
    <submittedName>
        <fullName evidence="8">Putative transporter protein</fullName>
    </submittedName>
</protein>
<keyword evidence="3 7" id="KW-0812">Transmembrane</keyword>
<evidence type="ECO:0000256" key="3">
    <source>
        <dbReference type="ARBA" id="ARBA00022692"/>
    </source>
</evidence>
<keyword evidence="5 7" id="KW-0472">Membrane</keyword>
<evidence type="ECO:0000256" key="2">
    <source>
        <dbReference type="ARBA" id="ARBA00006434"/>
    </source>
</evidence>
<evidence type="ECO:0000256" key="4">
    <source>
        <dbReference type="ARBA" id="ARBA00022989"/>
    </source>
</evidence>
<evidence type="ECO:0000256" key="1">
    <source>
        <dbReference type="ARBA" id="ARBA00004141"/>
    </source>
</evidence>
<evidence type="ECO:0000256" key="6">
    <source>
        <dbReference type="RuleBase" id="RU362091"/>
    </source>
</evidence>
<reference evidence="8 9" key="1">
    <citation type="submission" date="2014-09" db="EMBL/GenBank/DDBJ databases">
        <title>Vibrio maritimus JCM 19240. (C210) whole genome shotgun sequence.</title>
        <authorList>
            <person name="Sawabe T."/>
            <person name="Meirelles P."/>
            <person name="Nakanishi M."/>
            <person name="Sayaka M."/>
            <person name="Hattori M."/>
            <person name="Ohkuma M."/>
        </authorList>
    </citation>
    <scope>NUCLEOTIDE SEQUENCE [LARGE SCALE GENOMIC DNA]</scope>
    <source>
        <strain evidence="8 9">JCM 19240</strain>
    </source>
</reference>
<dbReference type="GO" id="GO:0022857">
    <property type="term" value="F:transmembrane transporter activity"/>
    <property type="evidence" value="ECO:0007669"/>
    <property type="project" value="InterPro"/>
</dbReference>
<dbReference type="AlphaFoldDB" id="A0A090T733"/>
<dbReference type="EMBL" id="BBMT01000007">
    <property type="protein sequence ID" value="GAL35766.1"/>
    <property type="molecule type" value="Genomic_DNA"/>
</dbReference>
<evidence type="ECO:0000313" key="9">
    <source>
        <dbReference type="Proteomes" id="UP000029224"/>
    </source>
</evidence>
<sequence length="151" mass="16697">MELIDGAIVAGYFAFVLFAALAFKRFTTDSSGFIRGGGAMMWWMAGATAFMTQFSAWTFTGAAAKAYEDGLTVLFIFWGNALGFLVAAGYFAARYRKMRVETAMEAIKVRFGRASEQVYTWLSFPLTIMSAAIWLNGLASSQPRCLTLILW</sequence>
<name>A0A090T733_9VIBR</name>
<evidence type="ECO:0000256" key="5">
    <source>
        <dbReference type="ARBA" id="ARBA00023136"/>
    </source>
</evidence>
<reference evidence="8 9" key="2">
    <citation type="submission" date="2014-09" db="EMBL/GenBank/DDBJ databases">
        <authorList>
            <consortium name="NBRP consortium"/>
            <person name="Sawabe T."/>
            <person name="Meirelles P."/>
            <person name="Nakanishi M."/>
            <person name="Sayaka M."/>
            <person name="Hattori M."/>
            <person name="Ohkuma M."/>
        </authorList>
    </citation>
    <scope>NUCLEOTIDE SEQUENCE [LARGE SCALE GENOMIC DNA]</scope>
    <source>
        <strain evidence="8 9">JCM 19240</strain>
    </source>
</reference>
<dbReference type="Gene3D" id="1.20.1730.10">
    <property type="entry name" value="Sodium/glucose cotransporter"/>
    <property type="match status" value="1"/>
</dbReference>
<dbReference type="PROSITE" id="PS50283">
    <property type="entry name" value="NA_SOLUT_SYMP_3"/>
    <property type="match status" value="1"/>
</dbReference>
<feature type="transmembrane region" description="Helical" evidence="7">
    <location>
        <begin position="71"/>
        <end position="93"/>
    </location>
</feature>
<dbReference type="InterPro" id="IPR038377">
    <property type="entry name" value="Na/Glc_symporter_sf"/>
</dbReference>
<comment type="subcellular location">
    <subcellularLocation>
        <location evidence="1">Membrane</location>
        <topology evidence="1">Multi-pass membrane protein</topology>
    </subcellularLocation>
</comment>
<keyword evidence="4 7" id="KW-1133">Transmembrane helix</keyword>
<evidence type="ECO:0000256" key="7">
    <source>
        <dbReference type="SAM" id="Phobius"/>
    </source>
</evidence>
<feature type="transmembrane region" description="Helical" evidence="7">
    <location>
        <begin position="118"/>
        <end position="139"/>
    </location>
</feature>